<sequence>MCLINFQFHNHPNYKLILAANRDEFYNRKTEPAHFWEDAPNLLAGRDLVGLGTWLGITKEGKFAALTNYRNPTKMTDGKTSRGEIVQNFLACSLSSEEYLKYLDREKEKYNGFNLIVGDPEKLYYYNNIEGEITEIQPGTHGLSNKFLNTSWPKVVKGRENLKAYSSKKKEVQLEELFAIMTDAEIALDEELPNTGVGIELERSLSALFIKMPNYGTRCSTVLLVDNDNQVTFAERTYVDGEFSDDKHFTFSLSSSKS</sequence>
<keyword evidence="2" id="KW-1185">Reference proteome</keyword>
<dbReference type="AlphaFoldDB" id="A0A544T6Y9"/>
<protein>
    <submittedName>
        <fullName evidence="1">NRDE family protein</fullName>
    </submittedName>
</protein>
<comment type="caution">
    <text evidence="1">The sequence shown here is derived from an EMBL/GenBank/DDBJ whole genome shotgun (WGS) entry which is preliminary data.</text>
</comment>
<dbReference type="Pfam" id="PF05742">
    <property type="entry name" value="TANGO2"/>
    <property type="match status" value="1"/>
</dbReference>
<dbReference type="InterPro" id="IPR008551">
    <property type="entry name" value="TANGO2"/>
</dbReference>
<reference evidence="1 2" key="1">
    <citation type="submission" date="2019-05" db="EMBL/GenBank/DDBJ databases">
        <title>Psychrobacillus vulpis sp. nov., a new species isolated from feces of a red fox that inhabits in The Tablas de Daimiel Natural Park, Albacete, Spain.</title>
        <authorList>
            <person name="Rodriguez M."/>
            <person name="Reina J.C."/>
            <person name="Bejar V."/>
            <person name="Llamas I."/>
        </authorList>
    </citation>
    <scope>NUCLEOTIDE SEQUENCE [LARGE SCALE GENOMIC DNA]</scope>
    <source>
        <strain evidence="1 2">NEAU-3TGS17</strain>
    </source>
</reference>
<dbReference type="PANTHER" id="PTHR17985">
    <property type="entry name" value="SER/THR-RICH PROTEIN T10 IN DGCR REGION"/>
    <property type="match status" value="1"/>
</dbReference>
<dbReference type="Proteomes" id="UP000317316">
    <property type="component" value="Unassembled WGS sequence"/>
</dbReference>
<dbReference type="OrthoDB" id="4380123at2"/>
<dbReference type="RefSeq" id="WP_142539091.1">
    <property type="nucleotide sequence ID" value="NZ_BMIE01000004.1"/>
</dbReference>
<accession>A0A544T6Y9</accession>
<evidence type="ECO:0000313" key="1">
    <source>
        <dbReference type="EMBL" id="TQR13210.1"/>
    </source>
</evidence>
<dbReference type="EMBL" id="VDGH01000006">
    <property type="protein sequence ID" value="TQR13210.1"/>
    <property type="molecule type" value="Genomic_DNA"/>
</dbReference>
<organism evidence="1 2">
    <name type="scientific">Psychrobacillus lasiicapitis</name>
    <dbReference type="NCBI Taxonomy" id="1636719"/>
    <lineage>
        <taxon>Bacteria</taxon>
        <taxon>Bacillati</taxon>
        <taxon>Bacillota</taxon>
        <taxon>Bacilli</taxon>
        <taxon>Bacillales</taxon>
        <taxon>Bacillaceae</taxon>
        <taxon>Psychrobacillus</taxon>
    </lineage>
</organism>
<dbReference type="PANTHER" id="PTHR17985:SF8">
    <property type="entry name" value="TRANSPORT AND GOLGI ORGANIZATION PROTEIN 2 HOMOLOG"/>
    <property type="match status" value="1"/>
</dbReference>
<name>A0A544T6Y9_9BACI</name>
<proteinExistence type="predicted"/>
<gene>
    <name evidence="1" type="ORF">FG382_11860</name>
</gene>
<evidence type="ECO:0000313" key="2">
    <source>
        <dbReference type="Proteomes" id="UP000317316"/>
    </source>
</evidence>